<dbReference type="GO" id="GO:0008525">
    <property type="term" value="F:phosphatidylcholine transporter activity"/>
    <property type="evidence" value="ECO:0007669"/>
    <property type="project" value="TreeGrafter"/>
</dbReference>
<dbReference type="PANTHER" id="PTHR10658">
    <property type="entry name" value="PHOSPHATIDYLINOSITOL TRANSFER PROTEIN"/>
    <property type="match status" value="1"/>
</dbReference>
<gene>
    <name evidence="2" type="ORF">DILT_LOCUS5501</name>
</gene>
<protein>
    <recommendedName>
        <fullName evidence="1">Phosphatidylinositol transfer protein N-terminal domain-containing protein</fullName>
    </recommendedName>
</protein>
<dbReference type="GO" id="GO:0005737">
    <property type="term" value="C:cytoplasm"/>
    <property type="evidence" value="ECO:0007669"/>
    <property type="project" value="TreeGrafter"/>
</dbReference>
<name>A0A3P7L8A4_DIBLA</name>
<dbReference type="GO" id="GO:0031210">
    <property type="term" value="F:phosphatidylcholine binding"/>
    <property type="evidence" value="ECO:0007669"/>
    <property type="project" value="TreeGrafter"/>
</dbReference>
<dbReference type="InterPro" id="IPR023393">
    <property type="entry name" value="START-like_dom_sf"/>
</dbReference>
<dbReference type="GO" id="GO:0035091">
    <property type="term" value="F:phosphatidylinositol binding"/>
    <property type="evidence" value="ECO:0007669"/>
    <property type="project" value="TreeGrafter"/>
</dbReference>
<reference evidence="2 3" key="1">
    <citation type="submission" date="2018-11" db="EMBL/GenBank/DDBJ databases">
        <authorList>
            <consortium name="Pathogen Informatics"/>
        </authorList>
    </citation>
    <scope>NUCLEOTIDE SEQUENCE [LARGE SCALE GENOMIC DNA]</scope>
</reference>
<dbReference type="AlphaFoldDB" id="A0A3P7L8A4"/>
<organism evidence="2 3">
    <name type="scientific">Dibothriocephalus latus</name>
    <name type="common">Fish tapeworm</name>
    <name type="synonym">Diphyllobothrium latum</name>
    <dbReference type="NCBI Taxonomy" id="60516"/>
    <lineage>
        <taxon>Eukaryota</taxon>
        <taxon>Metazoa</taxon>
        <taxon>Spiralia</taxon>
        <taxon>Lophotrochozoa</taxon>
        <taxon>Platyhelminthes</taxon>
        <taxon>Cestoda</taxon>
        <taxon>Eucestoda</taxon>
        <taxon>Diphyllobothriidea</taxon>
        <taxon>Diphyllobothriidae</taxon>
        <taxon>Dibothriocephalus</taxon>
    </lineage>
</organism>
<dbReference type="PANTHER" id="PTHR10658:SF11">
    <property type="entry name" value="VIBRATOR, ISOFORM B"/>
    <property type="match status" value="1"/>
</dbReference>
<keyword evidence="3" id="KW-1185">Reference proteome</keyword>
<evidence type="ECO:0000313" key="3">
    <source>
        <dbReference type="Proteomes" id="UP000281553"/>
    </source>
</evidence>
<dbReference type="Gene3D" id="3.30.530.20">
    <property type="match status" value="1"/>
</dbReference>
<evidence type="ECO:0000313" key="2">
    <source>
        <dbReference type="EMBL" id="VDN09670.1"/>
    </source>
</evidence>
<dbReference type="OrthoDB" id="18453at2759"/>
<feature type="domain" description="Phosphatidylinositol transfer protein N-terminal" evidence="1">
    <location>
        <begin position="1"/>
        <end position="101"/>
    </location>
</feature>
<dbReference type="EMBL" id="UYRU01047547">
    <property type="protein sequence ID" value="VDN09670.1"/>
    <property type="molecule type" value="Genomic_DNA"/>
</dbReference>
<dbReference type="Pfam" id="PF02121">
    <property type="entry name" value="IP_trans"/>
    <property type="match status" value="1"/>
</dbReference>
<dbReference type="GO" id="GO:0008526">
    <property type="term" value="F:phosphatidylinositol transfer activity"/>
    <property type="evidence" value="ECO:0007669"/>
    <property type="project" value="TreeGrafter"/>
</dbReference>
<dbReference type="InterPro" id="IPR001666">
    <property type="entry name" value="PI_transfer"/>
</dbReference>
<proteinExistence type="predicted"/>
<dbReference type="Proteomes" id="UP000281553">
    <property type="component" value="Unassembled WGS sequence"/>
</dbReference>
<sequence length="118" mass="12915">MTVEQYQVAQLWTVVESSKNETGGGEGVEILVNEPFDSKTHPPEAPLVANGEKFTDGQFTHKIYHLANKVPAFIRAISPSGAMEIEEVAWNAYPCCRTVLKVWLPLGLKTVNACGITV</sequence>
<dbReference type="InterPro" id="IPR055261">
    <property type="entry name" value="PI_transfer_N"/>
</dbReference>
<accession>A0A3P7L8A4</accession>
<dbReference type="SUPFAM" id="SSF55961">
    <property type="entry name" value="Bet v1-like"/>
    <property type="match status" value="1"/>
</dbReference>
<evidence type="ECO:0000259" key="1">
    <source>
        <dbReference type="Pfam" id="PF02121"/>
    </source>
</evidence>